<sequence length="384" mass="42547">MSFDIGQADELLSTTRAVRRRLDLERDVPDDLLLRCIELAEQAPSGGDISSRRWLVIRDSQIKKQVADLYRAAGGIGIIERAKEHSGTGHPKQGILDSAAYLAANLERVPVLVLATVWGVHDGSGRPGLFDSVIQSAWSFCLALRARGLGSSWTTMHLSKSKEIAEILGIPEGVTQVVLLPVAWTIGTDFKPATRNPAASEIVWFDRWGYTKEDPAEINDLIAAGPGVTVEIDIAATPKRVWELVSDINISARFSTEFQGADWVDSDGPRKGASFRGRNERKDVDRKWETTSYVVACDEARAFAWNVNDRDRPSAQWRFELEKIPGGTRLRQRFILGRRLSATGNAMVDNPDQAHKILANRIEQHRGNMMLNLQGIKSLAEADV</sequence>
<feature type="domain" description="Nitroreductase" evidence="3">
    <location>
        <begin position="16"/>
        <end position="182"/>
    </location>
</feature>
<dbReference type="Pfam" id="PF10604">
    <property type="entry name" value="Polyketide_cyc2"/>
    <property type="match status" value="1"/>
</dbReference>
<reference evidence="4" key="1">
    <citation type="submission" date="2018-05" db="EMBL/GenBank/DDBJ databases">
        <authorList>
            <person name="Lanie J.A."/>
            <person name="Ng W.-L."/>
            <person name="Kazmierczak K.M."/>
            <person name="Andrzejewski T.M."/>
            <person name="Davidsen T.M."/>
            <person name="Wayne K.J."/>
            <person name="Tettelin H."/>
            <person name="Glass J.I."/>
            <person name="Rusch D."/>
            <person name="Podicherti R."/>
            <person name="Tsui H.-C.T."/>
            <person name="Winkler M.E."/>
        </authorList>
    </citation>
    <scope>NUCLEOTIDE SEQUENCE</scope>
</reference>
<dbReference type="InterPro" id="IPR000415">
    <property type="entry name" value="Nitroreductase-like"/>
</dbReference>
<gene>
    <name evidence="4" type="ORF">METZ01_LOCUS37094</name>
</gene>
<name>A0A381QYK6_9ZZZZ</name>
<dbReference type="AlphaFoldDB" id="A0A381QYK6"/>
<proteinExistence type="inferred from homology"/>
<protein>
    <recommendedName>
        <fullName evidence="3">Nitroreductase domain-containing protein</fullName>
    </recommendedName>
</protein>
<keyword evidence="2" id="KW-0560">Oxidoreductase</keyword>
<evidence type="ECO:0000256" key="1">
    <source>
        <dbReference type="ARBA" id="ARBA00007118"/>
    </source>
</evidence>
<dbReference type="SUPFAM" id="SSF55469">
    <property type="entry name" value="FMN-dependent nitroreductase-like"/>
    <property type="match status" value="1"/>
</dbReference>
<dbReference type="InterPro" id="IPR029479">
    <property type="entry name" value="Nitroreductase"/>
</dbReference>
<evidence type="ECO:0000313" key="4">
    <source>
        <dbReference type="EMBL" id="SUZ84240.1"/>
    </source>
</evidence>
<evidence type="ECO:0000256" key="2">
    <source>
        <dbReference type="ARBA" id="ARBA00023002"/>
    </source>
</evidence>
<organism evidence="4">
    <name type="scientific">marine metagenome</name>
    <dbReference type="NCBI Taxonomy" id="408172"/>
    <lineage>
        <taxon>unclassified sequences</taxon>
        <taxon>metagenomes</taxon>
        <taxon>ecological metagenomes</taxon>
    </lineage>
</organism>
<dbReference type="GO" id="GO:0016491">
    <property type="term" value="F:oxidoreductase activity"/>
    <property type="evidence" value="ECO:0007669"/>
    <property type="project" value="UniProtKB-KW"/>
</dbReference>
<dbReference type="SUPFAM" id="SSF55961">
    <property type="entry name" value="Bet v1-like"/>
    <property type="match status" value="1"/>
</dbReference>
<dbReference type="InterPro" id="IPR023393">
    <property type="entry name" value="START-like_dom_sf"/>
</dbReference>
<dbReference type="PANTHER" id="PTHR43673:SF10">
    <property type="entry name" value="NADH DEHYDROGENASE_NAD(P)H NITROREDUCTASE XCC3605-RELATED"/>
    <property type="match status" value="1"/>
</dbReference>
<accession>A0A381QYK6</accession>
<dbReference type="InterPro" id="IPR019587">
    <property type="entry name" value="Polyketide_cyclase/dehydratase"/>
</dbReference>
<dbReference type="Pfam" id="PF00881">
    <property type="entry name" value="Nitroreductase"/>
    <property type="match status" value="1"/>
</dbReference>
<dbReference type="Gene3D" id="3.30.530.20">
    <property type="match status" value="1"/>
</dbReference>
<dbReference type="Gene3D" id="3.40.109.10">
    <property type="entry name" value="NADH Oxidase"/>
    <property type="match status" value="1"/>
</dbReference>
<dbReference type="PANTHER" id="PTHR43673">
    <property type="entry name" value="NAD(P)H NITROREDUCTASE YDGI-RELATED"/>
    <property type="match status" value="1"/>
</dbReference>
<comment type="similarity">
    <text evidence="1">Belongs to the nitroreductase family.</text>
</comment>
<evidence type="ECO:0000259" key="3">
    <source>
        <dbReference type="Pfam" id="PF00881"/>
    </source>
</evidence>
<dbReference type="CDD" id="cd07812">
    <property type="entry name" value="SRPBCC"/>
    <property type="match status" value="1"/>
</dbReference>
<dbReference type="EMBL" id="UINC01001586">
    <property type="protein sequence ID" value="SUZ84240.1"/>
    <property type="molecule type" value="Genomic_DNA"/>
</dbReference>
<dbReference type="CDD" id="cd02062">
    <property type="entry name" value="Nitro_FMN_reductase"/>
    <property type="match status" value="1"/>
</dbReference>